<keyword evidence="3" id="KW-0633">Potassium transport</keyword>
<comment type="subcellular location">
    <subcellularLocation>
        <location evidence="1">Membrane</location>
        <topology evidence="1">Multi-pass membrane protein</topology>
    </subcellularLocation>
</comment>
<dbReference type="InterPro" id="IPR027359">
    <property type="entry name" value="Volt_channel_dom_sf"/>
</dbReference>
<evidence type="ECO:0000256" key="2">
    <source>
        <dbReference type="ARBA" id="ARBA00022448"/>
    </source>
</evidence>
<keyword evidence="9" id="KW-0406">Ion transport</keyword>
<feature type="transmembrane region" description="Helical" evidence="12">
    <location>
        <begin position="29"/>
        <end position="45"/>
    </location>
</feature>
<evidence type="ECO:0000256" key="7">
    <source>
        <dbReference type="ARBA" id="ARBA00022958"/>
    </source>
</evidence>
<dbReference type="Gene3D" id="1.20.5.110">
    <property type="match status" value="1"/>
</dbReference>
<dbReference type="InterPro" id="IPR005821">
    <property type="entry name" value="Ion_trans_dom"/>
</dbReference>
<dbReference type="PANTHER" id="PTHR11537:SF254">
    <property type="entry name" value="POTASSIUM VOLTAGE-GATED CHANNEL PROTEIN SHAB"/>
    <property type="match status" value="1"/>
</dbReference>
<dbReference type="Gene3D" id="1.20.120.350">
    <property type="entry name" value="Voltage-gated potassium channels. Chain C"/>
    <property type="match status" value="1"/>
</dbReference>
<evidence type="ECO:0000256" key="3">
    <source>
        <dbReference type="ARBA" id="ARBA00022538"/>
    </source>
</evidence>
<protein>
    <submittedName>
        <fullName evidence="14">Potassium voltage-gated channel subfamily KQT possible potassium channel, VIC family</fullName>
    </submittedName>
</protein>
<keyword evidence="2" id="KW-0813">Transport</keyword>
<dbReference type="InterPro" id="IPR028325">
    <property type="entry name" value="VG_K_chnl"/>
</dbReference>
<reference evidence="14" key="1">
    <citation type="submission" date="2020-02" db="EMBL/GenBank/DDBJ databases">
        <authorList>
            <person name="Meier V. D."/>
        </authorList>
    </citation>
    <scope>NUCLEOTIDE SEQUENCE</scope>
    <source>
        <strain evidence="14">AVDCRST_MAG11</strain>
    </source>
</reference>
<organism evidence="14">
    <name type="scientific">uncultured Gemmatimonadaceae bacterium</name>
    <dbReference type="NCBI Taxonomy" id="246130"/>
    <lineage>
        <taxon>Bacteria</taxon>
        <taxon>Pseudomonadati</taxon>
        <taxon>Gemmatimonadota</taxon>
        <taxon>Gemmatimonadia</taxon>
        <taxon>Gemmatimonadales</taxon>
        <taxon>Gemmatimonadaceae</taxon>
        <taxon>environmental samples</taxon>
    </lineage>
</organism>
<evidence type="ECO:0000313" key="14">
    <source>
        <dbReference type="EMBL" id="CAA9301610.1"/>
    </source>
</evidence>
<name>A0A6J4KBS0_9BACT</name>
<dbReference type="GO" id="GO:0001508">
    <property type="term" value="P:action potential"/>
    <property type="evidence" value="ECO:0007669"/>
    <property type="project" value="TreeGrafter"/>
</dbReference>
<evidence type="ECO:0000256" key="6">
    <source>
        <dbReference type="ARBA" id="ARBA00022882"/>
    </source>
</evidence>
<evidence type="ECO:0000256" key="11">
    <source>
        <dbReference type="ARBA" id="ARBA00023303"/>
    </source>
</evidence>
<dbReference type="EMBL" id="CADCTU010000188">
    <property type="protein sequence ID" value="CAA9301610.1"/>
    <property type="molecule type" value="Genomic_DNA"/>
</dbReference>
<sequence length="244" mass="26027">MLALSFAWLALFVLEFTRGLPRWLEAAGWVIWAAFVLDFALRFALAPDKGAYLKANWLTALSLLVPAARIFRVARAFRVLRAARAARGLRLVKAVGSLNRGVRALARSFGRRGFGYVVALTGLMTLAGAAAIFAFERDVAGSPLTSFGAALWWTAMIMTTMGSDYFPQSAEGRALCVLLALFAFAVFGYVTATLATFFVGRDAAAPEADVAGQASVDALIAEVRALRDEVRALRDAGARAGAAG</sequence>
<evidence type="ECO:0000256" key="12">
    <source>
        <dbReference type="SAM" id="Phobius"/>
    </source>
</evidence>
<evidence type="ECO:0000256" key="8">
    <source>
        <dbReference type="ARBA" id="ARBA00022989"/>
    </source>
</evidence>
<keyword evidence="5" id="KW-0631">Potassium channel</keyword>
<feature type="transmembrane region" description="Helical" evidence="12">
    <location>
        <begin position="174"/>
        <end position="199"/>
    </location>
</feature>
<proteinExistence type="predicted"/>
<dbReference type="AlphaFoldDB" id="A0A6J4KBS0"/>
<dbReference type="Pfam" id="PF00520">
    <property type="entry name" value="Ion_trans"/>
    <property type="match status" value="1"/>
</dbReference>
<evidence type="ECO:0000256" key="9">
    <source>
        <dbReference type="ARBA" id="ARBA00023065"/>
    </source>
</evidence>
<evidence type="ECO:0000256" key="10">
    <source>
        <dbReference type="ARBA" id="ARBA00023136"/>
    </source>
</evidence>
<keyword evidence="8 12" id="KW-1133">Transmembrane helix</keyword>
<feature type="transmembrane region" description="Helical" evidence="12">
    <location>
        <begin position="147"/>
        <end position="167"/>
    </location>
</feature>
<evidence type="ECO:0000256" key="1">
    <source>
        <dbReference type="ARBA" id="ARBA00004141"/>
    </source>
</evidence>
<gene>
    <name evidence="14" type="ORF">AVDCRST_MAG11-872</name>
</gene>
<evidence type="ECO:0000259" key="13">
    <source>
        <dbReference type="Pfam" id="PF00520"/>
    </source>
</evidence>
<evidence type="ECO:0000256" key="5">
    <source>
        <dbReference type="ARBA" id="ARBA00022826"/>
    </source>
</evidence>
<evidence type="ECO:0000256" key="4">
    <source>
        <dbReference type="ARBA" id="ARBA00022692"/>
    </source>
</evidence>
<accession>A0A6J4KBS0</accession>
<dbReference type="SUPFAM" id="SSF81324">
    <property type="entry name" value="Voltage-gated potassium channels"/>
    <property type="match status" value="1"/>
</dbReference>
<dbReference type="PANTHER" id="PTHR11537">
    <property type="entry name" value="VOLTAGE-GATED POTASSIUM CHANNEL"/>
    <property type="match status" value="1"/>
</dbReference>
<feature type="transmembrane region" description="Helical" evidence="12">
    <location>
        <begin position="113"/>
        <end position="135"/>
    </location>
</feature>
<keyword evidence="4 12" id="KW-0812">Transmembrane</keyword>
<feature type="domain" description="Ion transport" evidence="13">
    <location>
        <begin position="19"/>
        <end position="191"/>
    </location>
</feature>
<keyword evidence="6" id="KW-0851">Voltage-gated channel</keyword>
<dbReference type="GO" id="GO:0005249">
    <property type="term" value="F:voltage-gated potassium channel activity"/>
    <property type="evidence" value="ECO:0007669"/>
    <property type="project" value="InterPro"/>
</dbReference>
<dbReference type="GO" id="GO:0008076">
    <property type="term" value="C:voltage-gated potassium channel complex"/>
    <property type="evidence" value="ECO:0007669"/>
    <property type="project" value="InterPro"/>
</dbReference>
<keyword evidence="11 14" id="KW-0407">Ion channel</keyword>
<dbReference type="Gene3D" id="1.10.287.70">
    <property type="match status" value="1"/>
</dbReference>
<keyword evidence="7" id="KW-0630">Potassium</keyword>
<keyword evidence="10 12" id="KW-0472">Membrane</keyword>